<dbReference type="Gramene" id="Solyc00g009030.2.1">
    <property type="protein sequence ID" value="Solyc00g009030.2.1"/>
    <property type="gene ID" value="Solyc00g009030.2"/>
</dbReference>
<dbReference type="PANTHER" id="PTHR23500">
    <property type="entry name" value="SOLUTE CARRIER FAMILY 2, FACILITATED GLUCOSE TRANSPORTER"/>
    <property type="match status" value="1"/>
</dbReference>
<evidence type="ECO:0000313" key="12">
    <source>
        <dbReference type="EnsemblPlants" id="Solyc00g009030.2.1"/>
    </source>
</evidence>
<dbReference type="InParanoid" id="A0A494G8K4"/>
<feature type="transmembrane region" description="Helical" evidence="10">
    <location>
        <begin position="328"/>
        <end position="346"/>
    </location>
</feature>
<dbReference type="PROSITE" id="PS00217">
    <property type="entry name" value="SUGAR_TRANSPORT_2"/>
    <property type="match status" value="1"/>
</dbReference>
<dbReference type="PRINTS" id="PR00171">
    <property type="entry name" value="SUGRTRNSPORT"/>
</dbReference>
<dbReference type="PANTHER" id="PTHR23500:SF567">
    <property type="entry name" value="SUGAR TRANSPORT PROTEIN 12-LIKE"/>
    <property type="match status" value="1"/>
</dbReference>
<feature type="transmembrane region" description="Helical" evidence="10">
    <location>
        <begin position="94"/>
        <end position="117"/>
    </location>
</feature>
<reference evidence="12" key="2">
    <citation type="submission" date="2019-04" db="UniProtKB">
        <authorList>
            <consortium name="EnsemblPlants"/>
        </authorList>
    </citation>
    <scope>IDENTIFICATION</scope>
    <source>
        <strain evidence="12">cv. Heinz 1706</strain>
    </source>
</reference>
<dbReference type="InterPro" id="IPR020846">
    <property type="entry name" value="MFS_dom"/>
</dbReference>
<dbReference type="Proteomes" id="UP000004994">
    <property type="component" value="Unassembled WGS sequence"/>
</dbReference>
<sequence length="426" mass="47086">MAGGNFMGADEGGSEYPGKLTRYVALTCIMAAMGGLIFGYDIGISGGTSTNQYCKFDSQLLTLFTSSLYVAALIASFVASFVNKKHGRKVTMFLGGLFFLLGALLNAAAVHISMLILGRILLGVGVGFANQSEPIYLSEIAPYKYRGTFNVLFQLAITIGILIANIVNFLTNKISAGWGWRWCSCSPSSLIQRGKSEEAEQLLKKIRGVDNIDAELKDLVEASEASNKVQHPWKVLLRVRKYKPQLILSTLIPTFQQLTGINVVMFYAPVLFQTLGFKANASLMSAVITGAVNYFSVLYRQVWKESTSSHGWRVFQALVAGGNSELQGCVFVVAFAFSWGPLAWLIPSEISPLEVRSAAQSVTVSMNMLFTFAVAQVFLKMLMTLFVYFYVPETKNIPIEEMSRVWGEHWYWKDYMDAQSPAKEIV</sequence>
<dbReference type="InterPro" id="IPR044778">
    <property type="entry name" value="MFS_STP/MST-like_plant"/>
</dbReference>
<evidence type="ECO:0000256" key="6">
    <source>
        <dbReference type="ARBA" id="ARBA00022847"/>
    </source>
</evidence>
<dbReference type="EnsemblPlants" id="Solyc00g009030.2.1">
    <property type="protein sequence ID" value="Solyc00g009030.2.1"/>
    <property type="gene ID" value="Solyc00g009030.2"/>
</dbReference>
<comment type="similarity">
    <text evidence="2">Belongs to the major facilitator superfamily. Sugar transporter (TC 2.A.1.1) family.</text>
</comment>
<evidence type="ECO:0000256" key="7">
    <source>
        <dbReference type="ARBA" id="ARBA00022989"/>
    </source>
</evidence>
<dbReference type="STRING" id="4081.A0A494G8K4"/>
<evidence type="ECO:0000256" key="4">
    <source>
        <dbReference type="ARBA" id="ARBA00022597"/>
    </source>
</evidence>
<dbReference type="Gene3D" id="1.20.1250.20">
    <property type="entry name" value="MFS general substrate transporter like domains"/>
    <property type="match status" value="3"/>
</dbReference>
<feature type="transmembrane region" description="Helical" evidence="10">
    <location>
        <begin position="60"/>
        <end position="82"/>
    </location>
</feature>
<dbReference type="InterPro" id="IPR005828">
    <property type="entry name" value="MFS_sugar_transport-like"/>
</dbReference>
<feature type="transmembrane region" description="Helical" evidence="10">
    <location>
        <begin position="151"/>
        <end position="171"/>
    </location>
</feature>
<dbReference type="InterPro" id="IPR005829">
    <property type="entry name" value="Sugar_transporter_CS"/>
</dbReference>
<dbReference type="AlphaFoldDB" id="A0A494G8K4"/>
<protein>
    <recommendedName>
        <fullName evidence="11">Major facilitator superfamily (MFS) profile domain-containing protein</fullName>
    </recommendedName>
</protein>
<keyword evidence="13" id="KW-1185">Reference proteome</keyword>
<keyword evidence="4" id="KW-0762">Sugar transport</keyword>
<dbReference type="GO" id="GO:0016020">
    <property type="term" value="C:membrane"/>
    <property type="evidence" value="ECO:0007669"/>
    <property type="project" value="UniProtKB-SubCell"/>
</dbReference>
<comment type="similarity">
    <text evidence="9">Belongs to the major facilitator superfamily. Phosphate:H(+) symporter (TC 2.A.1.9) family.</text>
</comment>
<evidence type="ECO:0000256" key="5">
    <source>
        <dbReference type="ARBA" id="ARBA00022692"/>
    </source>
</evidence>
<dbReference type="InterPro" id="IPR003663">
    <property type="entry name" value="Sugar/inositol_transpt"/>
</dbReference>
<keyword evidence="7 10" id="KW-1133">Transmembrane helix</keyword>
<accession>A0A494G8K4</accession>
<keyword evidence="8 10" id="KW-0472">Membrane</keyword>
<dbReference type="PaxDb" id="4081-Solyc00g009030.1.1"/>
<feature type="transmembrane region" description="Helical" evidence="10">
    <location>
        <begin position="20"/>
        <end position="40"/>
    </location>
</feature>
<keyword evidence="3" id="KW-0813">Transport</keyword>
<comment type="subcellular location">
    <subcellularLocation>
        <location evidence="1">Membrane</location>
        <topology evidence="1">Multi-pass membrane protein</topology>
    </subcellularLocation>
</comment>
<organism evidence="12">
    <name type="scientific">Solanum lycopersicum</name>
    <name type="common">Tomato</name>
    <name type="synonym">Lycopersicon esculentum</name>
    <dbReference type="NCBI Taxonomy" id="4081"/>
    <lineage>
        <taxon>Eukaryota</taxon>
        <taxon>Viridiplantae</taxon>
        <taxon>Streptophyta</taxon>
        <taxon>Embryophyta</taxon>
        <taxon>Tracheophyta</taxon>
        <taxon>Spermatophyta</taxon>
        <taxon>Magnoliopsida</taxon>
        <taxon>eudicotyledons</taxon>
        <taxon>Gunneridae</taxon>
        <taxon>Pentapetalae</taxon>
        <taxon>asterids</taxon>
        <taxon>lamiids</taxon>
        <taxon>Solanales</taxon>
        <taxon>Solanaceae</taxon>
        <taxon>Solanoideae</taxon>
        <taxon>Solaneae</taxon>
        <taxon>Solanum</taxon>
        <taxon>Solanum subgen. Lycopersicon</taxon>
    </lineage>
</organism>
<feature type="transmembrane region" description="Helical" evidence="10">
    <location>
        <begin position="246"/>
        <end position="268"/>
    </location>
</feature>
<feature type="transmembrane region" description="Helical" evidence="10">
    <location>
        <begin position="280"/>
        <end position="299"/>
    </location>
</feature>
<dbReference type="InterPro" id="IPR045262">
    <property type="entry name" value="STP/PLT_plant"/>
</dbReference>
<dbReference type="OMA" id="CEINDHQ"/>
<evidence type="ECO:0000256" key="8">
    <source>
        <dbReference type="ARBA" id="ARBA00023136"/>
    </source>
</evidence>
<keyword evidence="6" id="KW-0769">Symport</keyword>
<dbReference type="Pfam" id="PF00083">
    <property type="entry name" value="Sugar_tr"/>
    <property type="match status" value="2"/>
</dbReference>
<evidence type="ECO:0000256" key="9">
    <source>
        <dbReference type="ARBA" id="ARBA00044504"/>
    </source>
</evidence>
<reference evidence="12" key="1">
    <citation type="journal article" date="2012" name="Nature">
        <title>The tomato genome sequence provides insights into fleshy fruit evolution.</title>
        <authorList>
            <consortium name="Tomato Genome Consortium"/>
        </authorList>
    </citation>
    <scope>NUCLEOTIDE SEQUENCE [LARGE SCALE GENOMIC DNA]</scope>
    <source>
        <strain evidence="12">cv. Heinz 1706</strain>
    </source>
</reference>
<dbReference type="GO" id="GO:0015293">
    <property type="term" value="F:symporter activity"/>
    <property type="evidence" value="ECO:0007669"/>
    <property type="project" value="UniProtKB-KW"/>
</dbReference>
<evidence type="ECO:0000256" key="3">
    <source>
        <dbReference type="ARBA" id="ARBA00022448"/>
    </source>
</evidence>
<feature type="transmembrane region" description="Helical" evidence="10">
    <location>
        <begin position="366"/>
        <end position="391"/>
    </location>
</feature>
<evidence type="ECO:0000259" key="11">
    <source>
        <dbReference type="PROSITE" id="PS50850"/>
    </source>
</evidence>
<dbReference type="SUPFAM" id="SSF103473">
    <property type="entry name" value="MFS general substrate transporter"/>
    <property type="match status" value="1"/>
</dbReference>
<evidence type="ECO:0000313" key="13">
    <source>
        <dbReference type="Proteomes" id="UP000004994"/>
    </source>
</evidence>
<evidence type="ECO:0000256" key="1">
    <source>
        <dbReference type="ARBA" id="ARBA00004141"/>
    </source>
</evidence>
<evidence type="ECO:0000256" key="2">
    <source>
        <dbReference type="ARBA" id="ARBA00010992"/>
    </source>
</evidence>
<evidence type="ECO:0000256" key="10">
    <source>
        <dbReference type="SAM" id="Phobius"/>
    </source>
</evidence>
<feature type="domain" description="Major facilitator superfamily (MFS) profile" evidence="11">
    <location>
        <begin position="27"/>
        <end position="426"/>
    </location>
</feature>
<keyword evidence="5 10" id="KW-0812">Transmembrane</keyword>
<dbReference type="PROSITE" id="PS50850">
    <property type="entry name" value="MFS"/>
    <property type="match status" value="1"/>
</dbReference>
<dbReference type="InterPro" id="IPR036259">
    <property type="entry name" value="MFS_trans_sf"/>
</dbReference>
<proteinExistence type="inferred from homology"/>
<dbReference type="GO" id="GO:0015145">
    <property type="term" value="F:monosaccharide transmembrane transporter activity"/>
    <property type="evidence" value="ECO:0007669"/>
    <property type="project" value="InterPro"/>
</dbReference>
<dbReference type="CDD" id="cd17361">
    <property type="entry name" value="MFS_STP"/>
    <property type="match status" value="1"/>
</dbReference>
<name>A0A494G8K4_SOLLC</name>